<dbReference type="EMBL" id="FTMN01000011">
    <property type="protein sequence ID" value="SIQ91480.1"/>
    <property type="molecule type" value="Genomic_DNA"/>
</dbReference>
<comment type="similarity">
    <text evidence="1">Belongs to the bacterial solute-binding protein 9 family.</text>
</comment>
<keyword evidence="5" id="KW-0406">Ion transport</keyword>
<evidence type="ECO:0000256" key="4">
    <source>
        <dbReference type="ARBA" id="ARBA00022729"/>
    </source>
</evidence>
<dbReference type="PANTHER" id="PTHR42953">
    <property type="entry name" value="HIGH-AFFINITY ZINC UPTAKE SYSTEM PROTEIN ZNUA-RELATED"/>
    <property type="match status" value="1"/>
</dbReference>
<keyword evidence="5" id="KW-0862">Zinc</keyword>
<dbReference type="Gene3D" id="3.40.50.1980">
    <property type="entry name" value="Nitrogenase molybdenum iron protein domain"/>
    <property type="match status" value="3"/>
</dbReference>
<feature type="chain" id="PRO_5009939276" description="High-affinity zinc uptake system protein ZnuA" evidence="7">
    <location>
        <begin position="27"/>
        <end position="355"/>
    </location>
</feature>
<evidence type="ECO:0000256" key="7">
    <source>
        <dbReference type="SAM" id="SignalP"/>
    </source>
</evidence>
<feature type="compositionally biased region" description="Basic and acidic residues" evidence="6">
    <location>
        <begin position="108"/>
        <end position="186"/>
    </location>
</feature>
<accession>A0A1N6WN74</accession>
<dbReference type="RefSeq" id="WP_076465537.1">
    <property type="nucleotide sequence ID" value="NZ_FTMN01000011.1"/>
</dbReference>
<keyword evidence="5" id="KW-0864">Zinc transport</keyword>
<evidence type="ECO:0000256" key="1">
    <source>
        <dbReference type="ARBA" id="ARBA00011028"/>
    </source>
</evidence>
<sequence length="355" mass="39284">MKPCLRSTLSSLTLSAAMLTALPATAADVVTSIKPLQLITSALTAGVTEPELLLPAEGTPHHYSLKPSDMRKLTEAKVLVWVGPGLEQFLQKPLSRTEAQIVTLLPDSKPHSHGTDTDDHADEHGHDEHAHEAEEHGHDEHGHDEHEEAHEEHSHEHHEDEHADAGHDEHEHEAEEHHSHADGDDPHIWLDPLNAIAIADQIMPALLETFPNQVDQLEANRNAFEQAVRAKETDLSAQMAKVKDSGFFVFHDAYSGFVNHYELNQLGYFTVDPARKPGARHLAEIREQLEQSQAVCVFSEPQFTSAVVHAIVGELPVQLGELDPLARDIEPGQDAYIRYLTSLGNAFEACLTKKD</sequence>
<proteinExistence type="inferred from homology"/>
<name>A0A1N6WN74_9GAMM</name>
<feature type="signal peptide" evidence="7">
    <location>
        <begin position="1"/>
        <end position="26"/>
    </location>
</feature>
<dbReference type="Proteomes" id="UP000186895">
    <property type="component" value="Unassembled WGS sequence"/>
</dbReference>
<dbReference type="eggNOG" id="COG4531">
    <property type="taxonomic scope" value="Bacteria"/>
</dbReference>
<feature type="region of interest" description="Disordered" evidence="6">
    <location>
        <begin position="105"/>
        <end position="186"/>
    </location>
</feature>
<dbReference type="STRING" id="49186.SAMN05421647_11161"/>
<evidence type="ECO:0000256" key="2">
    <source>
        <dbReference type="ARBA" id="ARBA00015915"/>
    </source>
</evidence>
<organism evidence="8 9">
    <name type="scientific">Marinobacterium stanieri</name>
    <dbReference type="NCBI Taxonomy" id="49186"/>
    <lineage>
        <taxon>Bacteria</taxon>
        <taxon>Pseudomonadati</taxon>
        <taxon>Pseudomonadota</taxon>
        <taxon>Gammaproteobacteria</taxon>
        <taxon>Oceanospirillales</taxon>
        <taxon>Oceanospirillaceae</taxon>
        <taxon>Marinobacterium</taxon>
    </lineage>
</organism>
<evidence type="ECO:0000313" key="8">
    <source>
        <dbReference type="EMBL" id="SIQ91480.1"/>
    </source>
</evidence>
<dbReference type="GO" id="GO:0006829">
    <property type="term" value="P:zinc ion transport"/>
    <property type="evidence" value="ECO:0007669"/>
    <property type="project" value="UniProtKB-KW"/>
</dbReference>
<keyword evidence="9" id="KW-1185">Reference proteome</keyword>
<gene>
    <name evidence="8" type="ORF">SAMN05421647_11161</name>
</gene>
<reference evidence="8 9" key="1">
    <citation type="submission" date="2017-01" db="EMBL/GenBank/DDBJ databases">
        <authorList>
            <person name="Mah S.A."/>
            <person name="Swanson W.J."/>
            <person name="Moy G.W."/>
            <person name="Vacquier V.D."/>
        </authorList>
    </citation>
    <scope>NUCLEOTIDE SEQUENCE [LARGE SCALE GENOMIC DNA]</scope>
    <source>
        <strain evidence="8 9">DSM 7027</strain>
    </source>
</reference>
<dbReference type="InterPro" id="IPR006127">
    <property type="entry name" value="ZnuA-like"/>
</dbReference>
<evidence type="ECO:0000256" key="6">
    <source>
        <dbReference type="SAM" id="MobiDB-lite"/>
    </source>
</evidence>
<protein>
    <recommendedName>
        <fullName evidence="2">High-affinity zinc uptake system protein ZnuA</fullName>
    </recommendedName>
</protein>
<dbReference type="PANTHER" id="PTHR42953:SF3">
    <property type="entry name" value="HIGH-AFFINITY ZINC UPTAKE SYSTEM PROTEIN ZNUA"/>
    <property type="match status" value="1"/>
</dbReference>
<dbReference type="AlphaFoldDB" id="A0A1N6WN74"/>
<evidence type="ECO:0000313" key="9">
    <source>
        <dbReference type="Proteomes" id="UP000186895"/>
    </source>
</evidence>
<evidence type="ECO:0000256" key="5">
    <source>
        <dbReference type="ARBA" id="ARBA00022906"/>
    </source>
</evidence>
<dbReference type="InterPro" id="IPR050492">
    <property type="entry name" value="Bact_metal-bind_prot9"/>
</dbReference>
<keyword evidence="3" id="KW-0813">Transport</keyword>
<keyword evidence="4 7" id="KW-0732">Signal</keyword>
<dbReference type="SUPFAM" id="SSF53807">
    <property type="entry name" value="Helical backbone' metal receptor"/>
    <property type="match status" value="1"/>
</dbReference>
<evidence type="ECO:0000256" key="3">
    <source>
        <dbReference type="ARBA" id="ARBA00022448"/>
    </source>
</evidence>
<dbReference type="GO" id="GO:0046872">
    <property type="term" value="F:metal ion binding"/>
    <property type="evidence" value="ECO:0007669"/>
    <property type="project" value="InterPro"/>
</dbReference>
<dbReference type="Pfam" id="PF01297">
    <property type="entry name" value="ZnuA"/>
    <property type="match status" value="1"/>
</dbReference>